<dbReference type="PROSITE" id="PS50095">
    <property type="entry name" value="PLAT"/>
    <property type="match status" value="1"/>
</dbReference>
<dbReference type="SMART" id="SM00181">
    <property type="entry name" value="EGF"/>
    <property type="match status" value="1"/>
</dbReference>
<feature type="domain" description="PLAT" evidence="6">
    <location>
        <begin position="1"/>
        <end position="118"/>
    </location>
</feature>
<dbReference type="InterPro" id="IPR000742">
    <property type="entry name" value="EGF"/>
</dbReference>
<dbReference type="Pfam" id="PF01477">
    <property type="entry name" value="PLAT"/>
    <property type="match status" value="1"/>
</dbReference>
<dbReference type="Gene3D" id="2.60.120.200">
    <property type="match status" value="1"/>
</dbReference>
<comment type="caution">
    <text evidence="7">The sequence shown here is derived from an EMBL/GenBank/DDBJ whole genome shotgun (WGS) entry which is preliminary data.</text>
</comment>
<dbReference type="Gene3D" id="3.10.100.10">
    <property type="entry name" value="Mannose-Binding Protein A, subunit A"/>
    <property type="match status" value="1"/>
</dbReference>
<keyword evidence="2" id="KW-0245">EGF-like domain</keyword>
<dbReference type="Pfam" id="PF00059">
    <property type="entry name" value="Lectin_C"/>
    <property type="match status" value="1"/>
</dbReference>
<dbReference type="SMART" id="SM00034">
    <property type="entry name" value="CLECT"/>
    <property type="match status" value="1"/>
</dbReference>
<dbReference type="SMART" id="SM00198">
    <property type="entry name" value="SCP"/>
    <property type="match status" value="1"/>
</dbReference>
<evidence type="ECO:0000313" key="8">
    <source>
        <dbReference type="Proteomes" id="UP001159427"/>
    </source>
</evidence>
<dbReference type="Gene3D" id="2.10.25.10">
    <property type="entry name" value="Laminin"/>
    <property type="match status" value="1"/>
</dbReference>
<dbReference type="SMART" id="SM00308">
    <property type="entry name" value="LH2"/>
    <property type="match status" value="1"/>
</dbReference>
<dbReference type="EMBL" id="CALNXI010000702">
    <property type="protein sequence ID" value="CAH3036690.1"/>
    <property type="molecule type" value="Genomic_DNA"/>
</dbReference>
<dbReference type="SUPFAM" id="SSF49723">
    <property type="entry name" value="Lipase/lipooxygenase domain (PLAT/LH2 domain)"/>
    <property type="match status" value="1"/>
</dbReference>
<keyword evidence="8" id="KW-1185">Reference proteome</keyword>
<evidence type="ECO:0000259" key="6">
    <source>
        <dbReference type="PROSITE" id="PS50095"/>
    </source>
</evidence>
<dbReference type="InterPro" id="IPR016187">
    <property type="entry name" value="CTDL_fold"/>
</dbReference>
<dbReference type="InterPro" id="IPR018378">
    <property type="entry name" value="C-type_lectin_CS"/>
</dbReference>
<dbReference type="InterPro" id="IPR050111">
    <property type="entry name" value="C-type_lectin/snaclec_domain"/>
</dbReference>
<dbReference type="Pfam" id="PF00188">
    <property type="entry name" value="CAP"/>
    <property type="match status" value="1"/>
</dbReference>
<proteinExistence type="predicted"/>
<dbReference type="Pfam" id="PF13385">
    <property type="entry name" value="Laminin_G_3"/>
    <property type="match status" value="1"/>
</dbReference>
<feature type="domain" description="EGF-like" evidence="4">
    <location>
        <begin position="386"/>
        <end position="425"/>
    </location>
</feature>
<dbReference type="InterPro" id="IPR001304">
    <property type="entry name" value="C-type_lectin-like"/>
</dbReference>
<dbReference type="InterPro" id="IPR013320">
    <property type="entry name" value="ConA-like_dom_sf"/>
</dbReference>
<evidence type="ECO:0000259" key="5">
    <source>
        <dbReference type="PROSITE" id="PS50041"/>
    </source>
</evidence>
<dbReference type="InterPro" id="IPR036392">
    <property type="entry name" value="PLAT/LH2_dom_sf"/>
</dbReference>
<comment type="caution">
    <text evidence="2">Lacks conserved residue(s) required for the propagation of feature annotation.</text>
</comment>
<dbReference type="CDD" id="cd00037">
    <property type="entry name" value="CLECT"/>
    <property type="match status" value="1"/>
</dbReference>
<sequence length="1105" mass="121188">YVVKVTTGKQLGAGTDADVFITIYGTKGDSEEMELTGGLFNRLKNNFEMGKTDQFTLNSGDVGDVTKIKIRKNNKGILSDWNLDSVKVEAPKRKKYIFICDCVLSQETSLFKELYPGIERIAAESTDRIYITGGGDGIFKKAAHCWPFNREIEFNKSPDLRGGFPAIINFVGVFYIQDGARIADSVSRGKVASTYERGSWIDLGDLTGKCISDPSFCRKGITMMFWGRIDESDILNNPSVPKVILSSGGGDSRSKGFSFFYEENSWTLRVADGPQIWITIISRNQIPLGKWFSFAFTWKKESGLRYFVNGVAGLKKSEVIQAPVWHLDEFNDFTISKPNSNNRMEEMLPMKIDQLATWGLVLNERTIKKAFNEGGGVPLREGVTANLLACNTNPCRNGGTCKIDADEPSSYRCVCPWRYTGLHCEIEEEVPMTSTSAPTGTSAGTKTIPTGTGPRSTPTATPTSTQRTSAPTGTSAGTKTMPTTKTGAPTTGTGPRSTPTATPTSTPRTSGPTSTSGVPAALVPGKVKFRLKKFHEQYIRKYILFFSTKDSVHCPSQPTLCSERNTVFFVSLNPSGGDFDEAGNAPGTERKIRSILTWRVLFWRVFNIKMEVIIRINGFRHNHGCTDVDNSEKLSQIADQWAKKIAAEGTEKIDPTSPYGQLVCSHSSGSNIAKACVVKWYGAVQYFDWAEPKLTPKSSPFTQLVWKKNTEAGVGFAKGGGLKRNNVASKYYVVVLFNPGQGAKENIKENVLPATGISEPAPQATCPEGYAKLPHSSRSCFSLKTTPLNWEDALYGCALDNGTLASLQSKEESDLVLNLIIESKVPEAWIGLHDPAKESRYVWVDGSSIPFSEWLEGEPNGNRSENCIVHTKQNYFGGWADKNCLEAKAFVCEVSVPGYITYKFTFNLTEPSSQNYQSNQYPVSLYPGVYTACTPYVQSGNDLLRDTLTRYFQAKNIAVHIIVNTIGCMPNGLSFVEVVVKLGPEAGVTDSISSLQTSIKQNDGELQLSNGASAKLISVGILTPGVSYCPSHCVTTFCQPGCDSYCCSQSTGAQYPSVVIQQPRLVYSNTYPLQRCPLACTSNTNYCPPYCSASCCKRRINIHRL</sequence>
<accession>A0ABN8MV63</accession>
<feature type="non-terminal residue" evidence="7">
    <location>
        <position position="1"/>
    </location>
</feature>
<dbReference type="InterPro" id="IPR014044">
    <property type="entry name" value="CAP_dom"/>
</dbReference>
<dbReference type="PROSITE" id="PS50041">
    <property type="entry name" value="C_TYPE_LECTIN_2"/>
    <property type="match status" value="1"/>
</dbReference>
<evidence type="ECO:0000256" key="2">
    <source>
        <dbReference type="PROSITE-ProRule" id="PRU00076"/>
    </source>
</evidence>
<dbReference type="InterPro" id="IPR035940">
    <property type="entry name" value="CAP_sf"/>
</dbReference>
<dbReference type="CDD" id="cd00054">
    <property type="entry name" value="EGF_CA"/>
    <property type="match status" value="1"/>
</dbReference>
<dbReference type="Gene3D" id="2.40.180.10">
    <property type="entry name" value="Catalase core domain"/>
    <property type="match status" value="1"/>
</dbReference>
<gene>
    <name evidence="7" type="ORF">PEVE_00039676</name>
</gene>
<dbReference type="SUPFAM" id="SSF56436">
    <property type="entry name" value="C-type lectin-like"/>
    <property type="match status" value="1"/>
</dbReference>
<dbReference type="SUPFAM" id="SSF57196">
    <property type="entry name" value="EGF/Laminin"/>
    <property type="match status" value="1"/>
</dbReference>
<dbReference type="PROSITE" id="PS00022">
    <property type="entry name" value="EGF_1"/>
    <property type="match status" value="1"/>
</dbReference>
<dbReference type="Gene3D" id="3.40.33.10">
    <property type="entry name" value="CAP"/>
    <property type="match status" value="1"/>
</dbReference>
<dbReference type="InterPro" id="IPR016186">
    <property type="entry name" value="C-type_lectin-like/link_sf"/>
</dbReference>
<evidence type="ECO:0000313" key="7">
    <source>
        <dbReference type="EMBL" id="CAH3036690.1"/>
    </source>
</evidence>
<feature type="disulfide bond" evidence="2">
    <location>
        <begin position="415"/>
        <end position="424"/>
    </location>
</feature>
<feature type="domain" description="C-type lectin" evidence="5">
    <location>
        <begin position="776"/>
        <end position="893"/>
    </location>
</feature>
<protein>
    <submittedName>
        <fullName evidence="7">Uncharacterized protein</fullName>
    </submittedName>
</protein>
<dbReference type="PROSITE" id="PS50026">
    <property type="entry name" value="EGF_3"/>
    <property type="match status" value="1"/>
</dbReference>
<evidence type="ECO:0000256" key="1">
    <source>
        <dbReference type="ARBA" id="ARBA00023157"/>
    </source>
</evidence>
<dbReference type="PANTHER" id="PTHR22803">
    <property type="entry name" value="MANNOSE, PHOSPHOLIPASE, LECTIN RECEPTOR RELATED"/>
    <property type="match status" value="1"/>
</dbReference>
<dbReference type="Proteomes" id="UP001159427">
    <property type="component" value="Unassembled WGS sequence"/>
</dbReference>
<keyword evidence="1 2" id="KW-1015">Disulfide bond</keyword>
<dbReference type="SUPFAM" id="SSF49899">
    <property type="entry name" value="Concanavalin A-like lectins/glucanases"/>
    <property type="match status" value="1"/>
</dbReference>
<dbReference type="PROSITE" id="PS00615">
    <property type="entry name" value="C_TYPE_LECTIN_1"/>
    <property type="match status" value="1"/>
</dbReference>
<feature type="region of interest" description="Disordered" evidence="3">
    <location>
        <begin position="431"/>
        <end position="518"/>
    </location>
</feature>
<dbReference type="InterPro" id="IPR001024">
    <property type="entry name" value="PLAT/LH2_dom"/>
</dbReference>
<name>A0ABN8MV63_9CNID</name>
<dbReference type="SUPFAM" id="SSF55797">
    <property type="entry name" value="PR-1-like"/>
    <property type="match status" value="1"/>
</dbReference>
<organism evidence="7 8">
    <name type="scientific">Porites evermanni</name>
    <dbReference type="NCBI Taxonomy" id="104178"/>
    <lineage>
        <taxon>Eukaryota</taxon>
        <taxon>Metazoa</taxon>
        <taxon>Cnidaria</taxon>
        <taxon>Anthozoa</taxon>
        <taxon>Hexacorallia</taxon>
        <taxon>Scleractinia</taxon>
        <taxon>Fungiina</taxon>
        <taxon>Poritidae</taxon>
        <taxon>Porites</taxon>
    </lineage>
</organism>
<evidence type="ECO:0000256" key="3">
    <source>
        <dbReference type="SAM" id="MobiDB-lite"/>
    </source>
</evidence>
<feature type="compositionally biased region" description="Low complexity" evidence="3">
    <location>
        <begin position="433"/>
        <end position="517"/>
    </location>
</feature>
<reference evidence="7 8" key="1">
    <citation type="submission" date="2022-05" db="EMBL/GenBank/DDBJ databases">
        <authorList>
            <consortium name="Genoscope - CEA"/>
            <person name="William W."/>
        </authorList>
    </citation>
    <scope>NUCLEOTIDE SEQUENCE [LARGE SCALE GENOMIC DNA]</scope>
</reference>
<evidence type="ECO:0000259" key="4">
    <source>
        <dbReference type="PROSITE" id="PS50026"/>
    </source>
</evidence>